<dbReference type="EMBL" id="QXFK01000011">
    <property type="protein sequence ID" value="RIV80236.1"/>
    <property type="molecule type" value="Genomic_DNA"/>
</dbReference>
<name>A0A418NL53_9SPHN</name>
<dbReference type="Pfam" id="PF00326">
    <property type="entry name" value="Peptidase_S9"/>
    <property type="match status" value="1"/>
</dbReference>
<dbReference type="Proteomes" id="UP000285092">
    <property type="component" value="Unassembled WGS sequence"/>
</dbReference>
<dbReference type="InterPro" id="IPR011042">
    <property type="entry name" value="6-blade_b-propeller_TolB-like"/>
</dbReference>
<organism evidence="5 6">
    <name type="scientific">Pelagerythrobacter aerophilus</name>
    <dbReference type="NCBI Taxonomy" id="2306995"/>
    <lineage>
        <taxon>Bacteria</taxon>
        <taxon>Pseudomonadati</taxon>
        <taxon>Pseudomonadota</taxon>
        <taxon>Alphaproteobacteria</taxon>
        <taxon>Sphingomonadales</taxon>
        <taxon>Erythrobacteraceae</taxon>
        <taxon>Pelagerythrobacter</taxon>
    </lineage>
</organism>
<sequence>MVSALFAAAALASGIVPVVDLPPVAGDPCAFVDAAQDRGETEDARFTLDDQVRLVDIGRQDPRGARAHFTLSPDGTSVAVNLKSADPETNRYCLRLVVVGMDGSGILRELDRGGEFIRGDFKLRDFSYVKAGYDRSNPPRWSPDGTRIAFLKRIDGSTQAWMVAADGKTPARQVSFLPDDVDSVAWTSDGNGLVVGTRPGIRLKAEAIAREAPDGFLFDERFSPNLARRPIPTGDIATEYQVVSLADGRPRSATPEEAARLHPELPASAPRDARVYAESQDGYGAWIEPKNSEQLLSTTRLVIAKPDGGRMACDAKDCEGIRSLWWSADGQSLLGMQWTGWATSQTALLRWDVTEPRPHRILLTDDMLIGCMPAGVEILCAREGADRPRRLVAIDAGSGADRVVFDPNPQLLGKTFGQVQRLRFTDPNGLEGLADLVLPPDHRPGEKHPLVVVQYRSDGFLRGGTGDEVPIHVLANRGFAVLSFARPYPRQPAATAKTNEELVRTSRVDWLSRRVVQASLEAAVDLAVRSGAVDPERMGISGFSDGSSTVQWALINSSLFKAATMGSCCEDLFSFAYAAGPRFGQLIRTPGYRFFETGSKKDWKPMSLILNVDKIHTPILIQAADSEYQSGLDVVTTYALRGRPMELFVLNDETHVKWQPAHRQAIYLRSVDWFEFWLMHRMDCDPGKEEQYRRWKAMAGAPAPENLVCRRPLRSTIAPSSRPRRDRAGGR</sequence>
<dbReference type="InterPro" id="IPR053536">
    <property type="entry name" value="Lasso_peptide_isopeptidase"/>
</dbReference>
<dbReference type="PANTHER" id="PTHR42776">
    <property type="entry name" value="SERINE PEPTIDASE S9 FAMILY MEMBER"/>
    <property type="match status" value="1"/>
</dbReference>
<proteinExistence type="predicted"/>
<dbReference type="Gene3D" id="2.120.10.30">
    <property type="entry name" value="TolB, C-terminal domain"/>
    <property type="match status" value="1"/>
</dbReference>
<keyword evidence="2" id="KW-0645">Protease</keyword>
<evidence type="ECO:0000313" key="6">
    <source>
        <dbReference type="Proteomes" id="UP000285092"/>
    </source>
</evidence>
<feature type="region of interest" description="Disordered" evidence="3">
    <location>
        <begin position="248"/>
        <end position="269"/>
    </location>
</feature>
<evidence type="ECO:0000259" key="4">
    <source>
        <dbReference type="Pfam" id="PF00326"/>
    </source>
</evidence>
<dbReference type="PANTHER" id="PTHR42776:SF27">
    <property type="entry name" value="DIPEPTIDYL PEPTIDASE FAMILY MEMBER 6"/>
    <property type="match status" value="1"/>
</dbReference>
<dbReference type="Pfam" id="PF07676">
    <property type="entry name" value="PD40"/>
    <property type="match status" value="1"/>
</dbReference>
<dbReference type="SUPFAM" id="SSF82171">
    <property type="entry name" value="DPP6 N-terminal domain-like"/>
    <property type="match status" value="1"/>
</dbReference>
<dbReference type="GO" id="GO:0006508">
    <property type="term" value="P:proteolysis"/>
    <property type="evidence" value="ECO:0007669"/>
    <property type="project" value="InterPro"/>
</dbReference>
<evidence type="ECO:0000313" key="5">
    <source>
        <dbReference type="EMBL" id="RIV80236.1"/>
    </source>
</evidence>
<keyword evidence="1" id="KW-0378">Hydrolase</keyword>
<dbReference type="InterPro" id="IPR011659">
    <property type="entry name" value="WD40"/>
</dbReference>
<gene>
    <name evidence="5" type="ORF">D2V04_02775</name>
</gene>
<reference evidence="5 6" key="1">
    <citation type="submission" date="2018-08" db="EMBL/GenBank/DDBJ databases">
        <title>Altererythrobacter sp.Ery1 and Ery12, the genome sequencing of novel strains in genus Alterythrobacter.</title>
        <authorList>
            <person name="Cheng H."/>
            <person name="Wu Y.-H."/>
            <person name="Fang C."/>
            <person name="Xu X.-W."/>
        </authorList>
    </citation>
    <scope>NUCLEOTIDE SEQUENCE [LARGE SCALE GENOMIC DNA]</scope>
    <source>
        <strain evidence="5 6">Ery1</strain>
    </source>
</reference>
<dbReference type="GO" id="GO:0004252">
    <property type="term" value="F:serine-type endopeptidase activity"/>
    <property type="evidence" value="ECO:0007669"/>
    <property type="project" value="TreeGrafter"/>
</dbReference>
<evidence type="ECO:0000256" key="2">
    <source>
        <dbReference type="ARBA" id="ARBA00022825"/>
    </source>
</evidence>
<evidence type="ECO:0000256" key="1">
    <source>
        <dbReference type="ARBA" id="ARBA00022801"/>
    </source>
</evidence>
<keyword evidence="6" id="KW-1185">Reference proteome</keyword>
<evidence type="ECO:0000256" key="3">
    <source>
        <dbReference type="SAM" id="MobiDB-lite"/>
    </source>
</evidence>
<comment type="caution">
    <text evidence="5">The sequence shown here is derived from an EMBL/GenBank/DDBJ whole genome shotgun (WGS) entry which is preliminary data.</text>
</comment>
<protein>
    <submittedName>
        <fullName evidence="5">Atxe2 family lasso peptide isopeptidase</fullName>
    </submittedName>
</protein>
<dbReference type="OrthoDB" id="100212at2"/>
<dbReference type="NCBIfam" id="NF033523">
    <property type="entry name" value="lasso_peptidase"/>
    <property type="match status" value="1"/>
</dbReference>
<dbReference type="SUPFAM" id="SSF53474">
    <property type="entry name" value="alpha/beta-Hydrolases"/>
    <property type="match status" value="1"/>
</dbReference>
<accession>A0A418NL53</accession>
<dbReference type="InterPro" id="IPR001375">
    <property type="entry name" value="Peptidase_S9_cat"/>
</dbReference>
<feature type="domain" description="Peptidase S9 prolyl oligopeptidase catalytic" evidence="4">
    <location>
        <begin position="522"/>
        <end position="678"/>
    </location>
</feature>
<dbReference type="InterPro" id="IPR029058">
    <property type="entry name" value="AB_hydrolase_fold"/>
</dbReference>
<dbReference type="Gene3D" id="3.40.50.1820">
    <property type="entry name" value="alpha/beta hydrolase"/>
    <property type="match status" value="1"/>
</dbReference>
<dbReference type="AlphaFoldDB" id="A0A418NL53"/>
<keyword evidence="2" id="KW-0720">Serine protease</keyword>